<geneLocation type="plasmid" evidence="1 2">
    <name>pLlyPCM2298_1</name>
</geneLocation>
<dbReference type="Gene3D" id="3.10.20.850">
    <property type="entry name" value="Protein of unknown function DUF3861"/>
    <property type="match status" value="1"/>
</dbReference>
<dbReference type="Proteomes" id="UP001057474">
    <property type="component" value="Plasmid pLlyPCM2298_1"/>
</dbReference>
<keyword evidence="2" id="KW-1185">Reference proteome</keyword>
<sequence length="53" mass="5912">MKQQVELNENDATCLAMGFKLLGNIVLENRNKPLLTDLGKALHTFINQLKKSG</sequence>
<gene>
    <name evidence="1" type="ORF">J2N86_15070</name>
</gene>
<protein>
    <submittedName>
        <fullName evidence="1">DUF3861 family protein</fullName>
    </submittedName>
</protein>
<dbReference type="InterPro" id="IPR024476">
    <property type="entry name" value="DUF3861"/>
</dbReference>
<keyword evidence="1" id="KW-0614">Plasmid</keyword>
<evidence type="ECO:0000313" key="2">
    <source>
        <dbReference type="Proteomes" id="UP001057474"/>
    </source>
</evidence>
<proteinExistence type="predicted"/>
<accession>A0ABY4YCE0</accession>
<dbReference type="Pfam" id="PF12977">
    <property type="entry name" value="DUF3861"/>
    <property type="match status" value="1"/>
</dbReference>
<dbReference type="RefSeq" id="WP_252582518.1">
    <property type="nucleotide sequence ID" value="NZ_CP071528.1"/>
</dbReference>
<name>A0ABY4YCE0_9GAMM</name>
<organism evidence="1 2">
    <name type="scientific">Legionella lytica</name>
    <dbReference type="NCBI Taxonomy" id="96232"/>
    <lineage>
        <taxon>Bacteria</taxon>
        <taxon>Pseudomonadati</taxon>
        <taxon>Pseudomonadota</taxon>
        <taxon>Gammaproteobacteria</taxon>
        <taxon>Legionellales</taxon>
        <taxon>Legionellaceae</taxon>
        <taxon>Legionella</taxon>
    </lineage>
</organism>
<dbReference type="InterPro" id="IPR038194">
    <property type="entry name" value="DUF3861_sf"/>
</dbReference>
<reference evidence="1" key="1">
    <citation type="submission" date="2021-03" db="EMBL/GenBank/DDBJ databases">
        <title>Legionella lytica PCM 2298.</title>
        <authorList>
            <person name="Koper P."/>
        </authorList>
    </citation>
    <scope>NUCLEOTIDE SEQUENCE</scope>
    <source>
        <strain evidence="1">PCM 2298</strain>
        <plasmid evidence="1">pLlyPCM2298_1</plasmid>
    </source>
</reference>
<dbReference type="EMBL" id="CP071528">
    <property type="protein sequence ID" value="USQ15281.1"/>
    <property type="molecule type" value="Genomic_DNA"/>
</dbReference>
<evidence type="ECO:0000313" key="1">
    <source>
        <dbReference type="EMBL" id="USQ15281.1"/>
    </source>
</evidence>